<dbReference type="GO" id="GO:0032259">
    <property type="term" value="P:methylation"/>
    <property type="evidence" value="ECO:0007669"/>
    <property type="project" value="UniProtKB-KW"/>
</dbReference>
<dbReference type="EMBL" id="VIWX01000002">
    <property type="protein sequence ID" value="TWF95694.1"/>
    <property type="molecule type" value="Genomic_DNA"/>
</dbReference>
<dbReference type="CDD" id="cd02440">
    <property type="entry name" value="AdoMet_MTases"/>
    <property type="match status" value="1"/>
</dbReference>
<dbReference type="InterPro" id="IPR013216">
    <property type="entry name" value="Methyltransf_11"/>
</dbReference>
<organism evidence="2 3">
    <name type="scientific">Saccharopolyspora dendranthemae</name>
    <dbReference type="NCBI Taxonomy" id="1181886"/>
    <lineage>
        <taxon>Bacteria</taxon>
        <taxon>Bacillati</taxon>
        <taxon>Actinomycetota</taxon>
        <taxon>Actinomycetes</taxon>
        <taxon>Pseudonocardiales</taxon>
        <taxon>Pseudonocardiaceae</taxon>
        <taxon>Saccharopolyspora</taxon>
    </lineage>
</organism>
<dbReference type="Proteomes" id="UP000316184">
    <property type="component" value="Unassembled WGS sequence"/>
</dbReference>
<comment type="caution">
    <text evidence="2">The sequence shown here is derived from an EMBL/GenBank/DDBJ whole genome shotgun (WGS) entry which is preliminary data.</text>
</comment>
<dbReference type="RefSeq" id="WP_222429356.1">
    <property type="nucleotide sequence ID" value="NZ_VIWX01000002.1"/>
</dbReference>
<dbReference type="Gene3D" id="3.40.50.150">
    <property type="entry name" value="Vaccinia Virus protein VP39"/>
    <property type="match status" value="1"/>
</dbReference>
<keyword evidence="2" id="KW-0489">Methyltransferase</keyword>
<evidence type="ECO:0000313" key="2">
    <source>
        <dbReference type="EMBL" id="TWF95694.1"/>
    </source>
</evidence>
<evidence type="ECO:0000259" key="1">
    <source>
        <dbReference type="Pfam" id="PF08241"/>
    </source>
</evidence>
<dbReference type="AlphaFoldDB" id="A0A561U8K8"/>
<dbReference type="Pfam" id="PF08241">
    <property type="entry name" value="Methyltransf_11"/>
    <property type="match status" value="1"/>
</dbReference>
<dbReference type="GO" id="GO:0008757">
    <property type="term" value="F:S-adenosylmethionine-dependent methyltransferase activity"/>
    <property type="evidence" value="ECO:0007669"/>
    <property type="project" value="InterPro"/>
</dbReference>
<dbReference type="SUPFAM" id="SSF53335">
    <property type="entry name" value="S-adenosyl-L-methionine-dependent methyltransferases"/>
    <property type="match status" value="1"/>
</dbReference>
<reference evidence="2 3" key="1">
    <citation type="submission" date="2019-06" db="EMBL/GenBank/DDBJ databases">
        <title>Sequencing the genomes of 1000 actinobacteria strains.</title>
        <authorList>
            <person name="Klenk H.-P."/>
        </authorList>
    </citation>
    <scope>NUCLEOTIDE SEQUENCE [LARGE SCALE GENOMIC DNA]</scope>
    <source>
        <strain evidence="2 3">DSM 46699</strain>
    </source>
</reference>
<dbReference type="InterPro" id="IPR016584">
    <property type="entry name" value="MeTrfase_VrtF"/>
</dbReference>
<accession>A0A561U8K8</accession>
<keyword evidence="3" id="KW-1185">Reference proteome</keyword>
<keyword evidence="2" id="KW-0808">Transferase</keyword>
<protein>
    <submittedName>
        <fullName evidence="2">Methyltransferase family protein</fullName>
    </submittedName>
</protein>
<dbReference type="PIRSF" id="PIRSF011491">
    <property type="entry name" value="Mtase_YbcY_prd"/>
    <property type="match status" value="1"/>
</dbReference>
<evidence type="ECO:0000313" key="3">
    <source>
        <dbReference type="Proteomes" id="UP000316184"/>
    </source>
</evidence>
<gene>
    <name evidence="2" type="ORF">FHU35_12693</name>
</gene>
<sequence length="233" mass="25411">MMENRGAPIPAEAFALDEEDPAFAGQALYSTKVLRVYDAVVVHASNALVWRCPARAIRALYAHHVSDAHLDVGPGTGYYVDRSGLPGEHPRLALLDANLDVLRFAAHRLRRFRPQLHAADVLKPLPLAPGTYGSIGLSYVLHCLPGDIDSKAVVFDNLKALLRPGGVLFGSTLVNAGCRHNRAARAMMRAYNGKGVFSNLDDDFEGLERALAQRFSRFEVHRRGSAALFAAMP</sequence>
<name>A0A561U8K8_9PSEU</name>
<dbReference type="InterPro" id="IPR029063">
    <property type="entry name" value="SAM-dependent_MTases_sf"/>
</dbReference>
<feature type="domain" description="Methyltransferase type 11" evidence="1">
    <location>
        <begin position="70"/>
        <end position="169"/>
    </location>
</feature>
<proteinExistence type="predicted"/>